<dbReference type="OrthoDB" id="39946at2"/>
<sequence>MESREKKINIGVGFVTGRKHFKNLIKMYVNNWKESGLIHNPNIAIHLFIAYDLSYTNTAIDDYTITDLQILKMLDYIYYLDEDTVSNEIKMLVEKDIITLDEAKLIFGRGYAMKRNAVLYFAIKRKIDYLVFFDDDEYPVANIKINNTILWKGENVLLTHIKNLMYADITHGYHCGYISPIPQIKFNSELSEKNFRVFVEAVSNDIINWQSVKTKMDSGGITYANVNIDINNRTVKVKENNGMKFISGSNLGFNLKQIDRIFPFYNPPGARGEDTFLSTCICNRVVKKIPCYMFHDSFLSCEQLLFGSLPSNLKIMQANSEDITQRFLNASIGWIRYKPLLLYVTQNKNYKNEINIVEKKLEKVVPCICNYFNEEKFRIILDEFDYFHLHVKKHYKDFKQTQIVWSKLMDRLKKNDDKNYR</sequence>
<protein>
    <submittedName>
        <fullName evidence="1">Uncharacterized protein</fullName>
    </submittedName>
</protein>
<keyword evidence="2" id="KW-1185">Reference proteome</keyword>
<dbReference type="PATRIC" id="fig|1122219.3.peg.3270"/>
<dbReference type="RefSeq" id="WP_048515556.1">
    <property type="nucleotide sequence ID" value="NZ_FUXD01000073.1"/>
</dbReference>
<comment type="caution">
    <text evidence="1">The sequence shown here is derived from an EMBL/GenBank/DDBJ whole genome shotgun (WGS) entry which is preliminary data.</text>
</comment>
<proteinExistence type="predicted"/>
<evidence type="ECO:0000313" key="2">
    <source>
        <dbReference type="Proteomes" id="UP000036503"/>
    </source>
</evidence>
<organism evidence="1 2">
    <name type="scientific">Megasphaera cerevisiae DSM 20462</name>
    <dbReference type="NCBI Taxonomy" id="1122219"/>
    <lineage>
        <taxon>Bacteria</taxon>
        <taxon>Bacillati</taxon>
        <taxon>Bacillota</taxon>
        <taxon>Negativicutes</taxon>
        <taxon>Veillonellales</taxon>
        <taxon>Veillonellaceae</taxon>
        <taxon>Megasphaera</taxon>
    </lineage>
</organism>
<reference evidence="1 2" key="1">
    <citation type="submission" date="2015-06" db="EMBL/GenBank/DDBJ databases">
        <title>Draft genome sequence of beer spoilage bacterium Megasphaera cerevisiae type strain 20462.</title>
        <authorList>
            <person name="Kutumbaka K."/>
            <person name="Pasmowitz J."/>
            <person name="Mategko J."/>
            <person name="Reyes D."/>
            <person name="Friedrich A."/>
            <person name="Han S."/>
            <person name="Martens-Habbena W."/>
            <person name="Neal-McKinney J."/>
            <person name="Janagama H.K."/>
            <person name="Nadala C."/>
            <person name="Samadpour M."/>
        </authorList>
    </citation>
    <scope>NUCLEOTIDE SEQUENCE [LARGE SCALE GENOMIC DNA]</scope>
    <source>
        <strain evidence="1 2">DSM 20462</strain>
    </source>
</reference>
<name>A0A0J6WSY5_9FIRM</name>
<dbReference type="Proteomes" id="UP000036503">
    <property type="component" value="Unassembled WGS sequence"/>
</dbReference>
<evidence type="ECO:0000313" key="1">
    <source>
        <dbReference type="EMBL" id="KMO85268.1"/>
    </source>
</evidence>
<dbReference type="InParanoid" id="A0A0J6WSY5"/>
<dbReference type="AlphaFoldDB" id="A0A0J6WSY5"/>
<accession>A0A0J6WSY5</accession>
<dbReference type="EMBL" id="LEKT01000080">
    <property type="protein sequence ID" value="KMO85268.1"/>
    <property type="molecule type" value="Genomic_DNA"/>
</dbReference>
<gene>
    <name evidence="1" type="ORF">AB840_14495</name>
</gene>